<keyword evidence="2" id="KW-1185">Reference proteome</keyword>
<evidence type="ECO:0000313" key="2">
    <source>
        <dbReference type="Proteomes" id="UP001064048"/>
    </source>
</evidence>
<organism evidence="1 2">
    <name type="scientific">Choristoneura fumiferana</name>
    <name type="common">Spruce budworm moth</name>
    <name type="synonym">Archips fumiferana</name>
    <dbReference type="NCBI Taxonomy" id="7141"/>
    <lineage>
        <taxon>Eukaryota</taxon>
        <taxon>Metazoa</taxon>
        <taxon>Ecdysozoa</taxon>
        <taxon>Arthropoda</taxon>
        <taxon>Hexapoda</taxon>
        <taxon>Insecta</taxon>
        <taxon>Pterygota</taxon>
        <taxon>Neoptera</taxon>
        <taxon>Endopterygota</taxon>
        <taxon>Lepidoptera</taxon>
        <taxon>Glossata</taxon>
        <taxon>Ditrysia</taxon>
        <taxon>Tortricoidea</taxon>
        <taxon>Tortricidae</taxon>
        <taxon>Tortricinae</taxon>
        <taxon>Choristoneura</taxon>
    </lineage>
</organism>
<proteinExistence type="predicted"/>
<name>A0ACC0KBB7_CHOFU</name>
<reference evidence="1 2" key="1">
    <citation type="journal article" date="2022" name="Genome Biol. Evol.">
        <title>The Spruce Budworm Genome: Reconstructing the Evolutionary History of Antifreeze Proteins.</title>
        <authorList>
            <person name="Beliveau C."/>
            <person name="Gagne P."/>
            <person name="Picq S."/>
            <person name="Vernygora O."/>
            <person name="Keeling C.I."/>
            <person name="Pinkney K."/>
            <person name="Doucet D."/>
            <person name="Wen F."/>
            <person name="Johnston J.S."/>
            <person name="Maaroufi H."/>
            <person name="Boyle B."/>
            <person name="Laroche J."/>
            <person name="Dewar K."/>
            <person name="Juretic N."/>
            <person name="Blackburn G."/>
            <person name="Nisole A."/>
            <person name="Brunet B."/>
            <person name="Brandao M."/>
            <person name="Lumley L."/>
            <person name="Duan J."/>
            <person name="Quan G."/>
            <person name="Lucarotti C.J."/>
            <person name="Roe A.D."/>
            <person name="Sperling F.A.H."/>
            <person name="Levesque R.C."/>
            <person name="Cusson M."/>
        </authorList>
    </citation>
    <scope>NUCLEOTIDE SEQUENCE [LARGE SCALE GENOMIC DNA]</scope>
    <source>
        <strain evidence="1">Glfc:IPQL:Cfum</strain>
    </source>
</reference>
<protein>
    <submittedName>
        <fullName evidence="1">Uncharacterized protein</fullName>
    </submittedName>
</protein>
<dbReference type="Proteomes" id="UP001064048">
    <property type="component" value="Chromosome 29"/>
</dbReference>
<evidence type="ECO:0000313" key="1">
    <source>
        <dbReference type="EMBL" id="KAI8433759.1"/>
    </source>
</evidence>
<accession>A0ACC0KBB7</accession>
<comment type="caution">
    <text evidence="1">The sequence shown here is derived from an EMBL/GenBank/DDBJ whole genome shotgun (WGS) entry which is preliminary data.</text>
</comment>
<dbReference type="EMBL" id="CM046129">
    <property type="protein sequence ID" value="KAI8433759.1"/>
    <property type="molecule type" value="Genomic_DNA"/>
</dbReference>
<sequence length="543" mass="61179">MSLNTLNRGCLVALSLFTIVDNIEIDIRAVNKIQQPDAEPILADVMRNITRVNTMLQDLIKNYEKLEKISKAHSVESDSTDTEVEELFNSERNKRNKDTKSTTAAETHKAYATAMFYEERDLNPDSKSENQDTNSSSDSAEAKQDEPANTKVKELKKENEHEDKNEDTKGIRTVEKQADTKNNASEVENKADESFVPALKELKNLIKDLSDRSASVDSGEINDKNESFTTTNARILPNKAVLPGSLLNLGSQLLPKVEKLLEPRLEHNDMPEIIRRARKNNADETILIGTPEKHQTEKKENSNATNYIESKSKKMEPKWSQSETESSEEIKIQNEELKTSVLRQAYGDACLRLVACKSVLKDVCNRRKRCPSDIRDAFKGHAVRGCKNVFHNHNHSIDFRMYTGKNEDDGSEDFNDLTRVGYLSMACFPEKRRPANETVAKPNVTIDPKVKSMNILRDRYEAACQEESMRKCYKACTGAAKQTCAGDKCSERRLKEFGTACKTRCKQNYGIRDKKKSDDSDSDTSSDSDDSDKSSSKGGGNSW</sequence>
<gene>
    <name evidence="1" type="ORF">MSG28_015737</name>
</gene>